<dbReference type="InterPro" id="IPR015422">
    <property type="entry name" value="PyrdxlP-dep_Trfase_small"/>
</dbReference>
<proteinExistence type="inferred from homology"/>
<dbReference type="CDD" id="cd00616">
    <property type="entry name" value="AHBA_syn"/>
    <property type="match status" value="1"/>
</dbReference>
<dbReference type="RefSeq" id="WP_252592879.1">
    <property type="nucleotide sequence ID" value="NZ_CP099489.1"/>
</dbReference>
<dbReference type="InterPro" id="IPR000653">
    <property type="entry name" value="DegT/StrS_aminotransferase"/>
</dbReference>
<evidence type="ECO:0000313" key="4">
    <source>
        <dbReference type="Proteomes" id="UP001056455"/>
    </source>
</evidence>
<organism evidence="3 4">
    <name type="scientific">Ornithinimicrobium faecis</name>
    <dbReference type="NCBI Taxonomy" id="2934158"/>
    <lineage>
        <taxon>Bacteria</taxon>
        <taxon>Bacillati</taxon>
        <taxon>Actinomycetota</taxon>
        <taxon>Actinomycetes</taxon>
        <taxon>Micrococcales</taxon>
        <taxon>Ornithinimicrobiaceae</taxon>
        <taxon>Ornithinimicrobium</taxon>
    </lineage>
</organism>
<dbReference type="Proteomes" id="UP001056455">
    <property type="component" value="Chromosome"/>
</dbReference>
<comment type="cofactor">
    <cofactor evidence="1">
        <name>pyridoxal 5'-phosphate</name>
        <dbReference type="ChEBI" id="CHEBI:597326"/>
    </cofactor>
</comment>
<protein>
    <submittedName>
        <fullName evidence="3">Aminotransferase class I/II-fold pyridoxal phosphate-dependent enzyme</fullName>
    </submittedName>
</protein>
<evidence type="ECO:0000313" key="3">
    <source>
        <dbReference type="EMBL" id="USQ79775.1"/>
    </source>
</evidence>
<keyword evidence="3" id="KW-0032">Aminotransferase</keyword>
<keyword evidence="2" id="KW-0663">Pyridoxal phosphate</keyword>
<keyword evidence="3" id="KW-0808">Transferase</keyword>
<dbReference type="Gene3D" id="3.90.1150.10">
    <property type="entry name" value="Aspartate Aminotransferase, domain 1"/>
    <property type="match status" value="1"/>
</dbReference>
<evidence type="ECO:0000256" key="2">
    <source>
        <dbReference type="RuleBase" id="RU004508"/>
    </source>
</evidence>
<comment type="similarity">
    <text evidence="2">Belongs to the DegT/DnrJ/EryC1 family.</text>
</comment>
<dbReference type="EMBL" id="CP099489">
    <property type="protein sequence ID" value="USQ79775.1"/>
    <property type="molecule type" value="Genomic_DNA"/>
</dbReference>
<name>A0ABY4YU25_9MICO</name>
<dbReference type="Pfam" id="PF01041">
    <property type="entry name" value="DegT_DnrJ_EryC1"/>
    <property type="match status" value="1"/>
</dbReference>
<accession>A0ABY4YU25</accession>
<keyword evidence="4" id="KW-1185">Reference proteome</keyword>
<evidence type="ECO:0000256" key="1">
    <source>
        <dbReference type="ARBA" id="ARBA00001933"/>
    </source>
</evidence>
<dbReference type="SUPFAM" id="SSF53383">
    <property type="entry name" value="PLP-dependent transferases"/>
    <property type="match status" value="1"/>
</dbReference>
<reference evidence="3" key="1">
    <citation type="submission" date="2022-06" db="EMBL/GenBank/DDBJ databases">
        <title>Ornithinimicrobium HY1793.</title>
        <authorList>
            <person name="Huang Y."/>
        </authorList>
    </citation>
    <scope>NUCLEOTIDE SEQUENCE</scope>
    <source>
        <strain evidence="3">HY1793</strain>
    </source>
</reference>
<dbReference type="InterPro" id="IPR015424">
    <property type="entry name" value="PyrdxlP-dep_Trfase"/>
</dbReference>
<gene>
    <name evidence="3" type="ORF">NF556_19660</name>
</gene>
<dbReference type="Gene3D" id="3.40.640.10">
    <property type="entry name" value="Type I PLP-dependent aspartate aminotransferase-like (Major domain)"/>
    <property type="match status" value="1"/>
</dbReference>
<dbReference type="PANTHER" id="PTHR30244:SF34">
    <property type="entry name" value="DTDP-4-AMINO-4,6-DIDEOXYGALACTOSE TRANSAMINASE"/>
    <property type="match status" value="1"/>
</dbReference>
<dbReference type="InterPro" id="IPR015421">
    <property type="entry name" value="PyrdxlP-dep_Trfase_major"/>
</dbReference>
<dbReference type="PIRSF" id="PIRSF000390">
    <property type="entry name" value="PLP_StrS"/>
    <property type="match status" value="1"/>
</dbReference>
<sequence>MTDQPPQERIFLSLADVGEVEEQYVREALRSGWVAPLGPHVDALEREVADRVGVQHALAVNSGTAALHLALLHLGARPGTKVVVASMTFAATANAVAYTGAEPVFVDAREEDGNVDPDLMLDAVRTLQAEGEQVAAAIPVDLFGRIADYTRLAPGLADLGVPLVEDAAESLGASLEGRAAGTFGRAAALSFNGNKIMTTSGGGMLLTDDTALAEHARKLSGQAREPVPWYEHTEIGYNYRLSNILAALGRAQLARLDEMIARRREIRQRYIAALADLPVTFLGPQGATGGDADDNCWLTTLTVDRGPGAPAVVEAMSQQSIEARHLWKPMHTQPVFSGARSFITGASERLFARGVALPSGSTLTDDQVVRVIEAFRRCLG</sequence>
<dbReference type="PANTHER" id="PTHR30244">
    <property type="entry name" value="TRANSAMINASE"/>
    <property type="match status" value="1"/>
</dbReference>
<dbReference type="GO" id="GO:0008483">
    <property type="term" value="F:transaminase activity"/>
    <property type="evidence" value="ECO:0007669"/>
    <property type="project" value="UniProtKB-KW"/>
</dbReference>